<dbReference type="EMBL" id="PQWO01000008">
    <property type="protein sequence ID" value="PZD72825.1"/>
    <property type="molecule type" value="Genomic_DNA"/>
</dbReference>
<dbReference type="InterPro" id="IPR011006">
    <property type="entry name" value="CheY-like_superfamily"/>
</dbReference>
<dbReference type="PROSITE" id="PS50005">
    <property type="entry name" value="TPR"/>
    <property type="match status" value="1"/>
</dbReference>
<proteinExistence type="predicted"/>
<keyword evidence="8" id="KW-1185">Reference proteome</keyword>
<dbReference type="SUPFAM" id="SSF52172">
    <property type="entry name" value="CheY-like"/>
    <property type="match status" value="1"/>
</dbReference>
<gene>
    <name evidence="7" type="primary">glnG_1</name>
    <name evidence="7" type="ORF">C1752_03250</name>
</gene>
<sequence length="219" mass="24180">MSSSNILVVDDEKSIRLTVAQSLEPQGYAVKTAVNGDDALARLKEQSFDLILTDLKMPGIDGMALIEQAVELYPEIKVIMISAHATVDNAVGAMKLGAVDFIQKPFTPQEIRDIVQRVLERQALGDQEEQDYGAMVELAKYQASERQFEVAIAQTKKAIGSDPSRPEAFDLLGMLQETLGDRLEALKNYRVAIDLDPTFESAKQNLDRATEDPSNRPTL</sequence>
<dbReference type="SMART" id="SM00448">
    <property type="entry name" value="REC"/>
    <property type="match status" value="1"/>
</dbReference>
<evidence type="ECO:0000256" key="3">
    <source>
        <dbReference type="ARBA" id="ARBA00023163"/>
    </source>
</evidence>
<evidence type="ECO:0000256" key="2">
    <source>
        <dbReference type="ARBA" id="ARBA00023015"/>
    </source>
</evidence>
<evidence type="ECO:0000313" key="8">
    <source>
        <dbReference type="Proteomes" id="UP000248857"/>
    </source>
</evidence>
<feature type="domain" description="Response regulatory" evidence="6">
    <location>
        <begin position="5"/>
        <end position="119"/>
    </location>
</feature>
<evidence type="ECO:0000313" key="7">
    <source>
        <dbReference type="EMBL" id="PZD72825.1"/>
    </source>
</evidence>
<dbReference type="FunFam" id="3.40.50.2300:FF:000018">
    <property type="entry name" value="DNA-binding transcriptional regulator NtrC"/>
    <property type="match status" value="1"/>
</dbReference>
<dbReference type="Gene3D" id="3.40.50.2300">
    <property type="match status" value="1"/>
</dbReference>
<dbReference type="RefSeq" id="WP_110986698.1">
    <property type="nucleotide sequence ID" value="NZ_CAWNWM010000008.1"/>
</dbReference>
<dbReference type="Pfam" id="PF00072">
    <property type="entry name" value="Response_reg"/>
    <property type="match status" value="1"/>
</dbReference>
<dbReference type="GO" id="GO:0000160">
    <property type="term" value="P:phosphorelay signal transduction system"/>
    <property type="evidence" value="ECO:0007669"/>
    <property type="project" value="InterPro"/>
</dbReference>
<feature type="modified residue" description="4-aspartylphosphate" evidence="4">
    <location>
        <position position="54"/>
    </location>
</feature>
<keyword evidence="3" id="KW-0804">Transcription</keyword>
<keyword evidence="5" id="KW-0802">TPR repeat</keyword>
<organism evidence="7 8">
    <name type="scientific">Acaryochloris thomasi RCC1774</name>
    <dbReference type="NCBI Taxonomy" id="1764569"/>
    <lineage>
        <taxon>Bacteria</taxon>
        <taxon>Bacillati</taxon>
        <taxon>Cyanobacteriota</taxon>
        <taxon>Cyanophyceae</taxon>
        <taxon>Acaryochloridales</taxon>
        <taxon>Acaryochloridaceae</taxon>
        <taxon>Acaryochloris</taxon>
        <taxon>Acaryochloris thomasi</taxon>
    </lineage>
</organism>
<feature type="repeat" description="TPR" evidence="5">
    <location>
        <begin position="166"/>
        <end position="199"/>
    </location>
</feature>
<name>A0A2W1JN02_9CYAN</name>
<dbReference type="InterPro" id="IPR019734">
    <property type="entry name" value="TPR_rpt"/>
</dbReference>
<evidence type="ECO:0000259" key="6">
    <source>
        <dbReference type="PROSITE" id="PS50110"/>
    </source>
</evidence>
<dbReference type="PANTHER" id="PTHR44591:SF25">
    <property type="entry name" value="CHEMOTAXIS TWO-COMPONENT RESPONSE REGULATOR"/>
    <property type="match status" value="1"/>
</dbReference>
<dbReference type="Gene3D" id="1.25.40.10">
    <property type="entry name" value="Tetratricopeptide repeat domain"/>
    <property type="match status" value="1"/>
</dbReference>
<evidence type="ECO:0000256" key="5">
    <source>
        <dbReference type="PROSITE-ProRule" id="PRU00339"/>
    </source>
</evidence>
<evidence type="ECO:0000256" key="1">
    <source>
        <dbReference type="ARBA" id="ARBA00022553"/>
    </source>
</evidence>
<dbReference type="OrthoDB" id="9808843at2"/>
<keyword evidence="2" id="KW-0805">Transcription regulation</keyword>
<evidence type="ECO:0000256" key="4">
    <source>
        <dbReference type="PROSITE-ProRule" id="PRU00169"/>
    </source>
</evidence>
<dbReference type="InterPro" id="IPR050595">
    <property type="entry name" value="Bact_response_regulator"/>
</dbReference>
<dbReference type="Proteomes" id="UP000248857">
    <property type="component" value="Unassembled WGS sequence"/>
</dbReference>
<reference evidence="7 8" key="1">
    <citation type="journal article" date="2018" name="Sci. Rep.">
        <title>A novel species of the marine cyanobacterium Acaryochloris with a unique pigment content and lifestyle.</title>
        <authorList>
            <person name="Partensky F."/>
            <person name="Six C."/>
            <person name="Ratin M."/>
            <person name="Garczarek L."/>
            <person name="Vaulot D."/>
            <person name="Probert I."/>
            <person name="Calteau A."/>
            <person name="Gourvil P."/>
            <person name="Marie D."/>
            <person name="Grebert T."/>
            <person name="Bouchier C."/>
            <person name="Le Panse S."/>
            <person name="Gachenot M."/>
            <person name="Rodriguez F."/>
            <person name="Garrido J.L."/>
        </authorList>
    </citation>
    <scope>NUCLEOTIDE SEQUENCE [LARGE SCALE GENOMIC DNA]</scope>
    <source>
        <strain evidence="7 8">RCC1774</strain>
    </source>
</reference>
<keyword evidence="1 4" id="KW-0597">Phosphoprotein</keyword>
<dbReference type="PANTHER" id="PTHR44591">
    <property type="entry name" value="STRESS RESPONSE REGULATOR PROTEIN 1"/>
    <property type="match status" value="1"/>
</dbReference>
<dbReference type="PROSITE" id="PS50110">
    <property type="entry name" value="RESPONSE_REGULATORY"/>
    <property type="match status" value="1"/>
</dbReference>
<dbReference type="InterPro" id="IPR011990">
    <property type="entry name" value="TPR-like_helical_dom_sf"/>
</dbReference>
<dbReference type="SUPFAM" id="SSF48452">
    <property type="entry name" value="TPR-like"/>
    <property type="match status" value="1"/>
</dbReference>
<accession>A0A2W1JN02</accession>
<comment type="caution">
    <text evidence="7">The sequence shown here is derived from an EMBL/GenBank/DDBJ whole genome shotgun (WGS) entry which is preliminary data.</text>
</comment>
<protein>
    <submittedName>
        <fullName evidence="7">Nitrogen regulation protein NR(I)</fullName>
    </submittedName>
</protein>
<dbReference type="InterPro" id="IPR001789">
    <property type="entry name" value="Sig_transdc_resp-reg_receiver"/>
</dbReference>
<dbReference type="AlphaFoldDB" id="A0A2W1JN02"/>